<accession>A0A1G6H832</accession>
<proteinExistence type="predicted"/>
<reference evidence="2" key="1">
    <citation type="submission" date="2016-09" db="EMBL/GenBank/DDBJ databases">
        <authorList>
            <person name="Varghese N."/>
            <person name="Submissions S."/>
        </authorList>
    </citation>
    <scope>NUCLEOTIDE SEQUENCE [LARGE SCALE GENOMIC DNA]</scope>
    <source>
        <strain evidence="2">ANC 4422</strain>
    </source>
</reference>
<evidence type="ECO:0000313" key="2">
    <source>
        <dbReference type="Proteomes" id="UP000242501"/>
    </source>
</evidence>
<dbReference type="AlphaFoldDB" id="A0A1G6H832"/>
<evidence type="ECO:0008006" key="3">
    <source>
        <dbReference type="Google" id="ProtNLM"/>
    </source>
</evidence>
<dbReference type="Proteomes" id="UP000242501">
    <property type="component" value="Unassembled WGS sequence"/>
</dbReference>
<dbReference type="RefSeq" id="WP_092747444.1">
    <property type="nucleotide sequence ID" value="NZ_FMYL01000004.1"/>
</dbReference>
<organism evidence="1 2">
    <name type="scientific">Acinetobacter boissieri</name>
    <dbReference type="NCBI Taxonomy" id="1219383"/>
    <lineage>
        <taxon>Bacteria</taxon>
        <taxon>Pseudomonadati</taxon>
        <taxon>Pseudomonadota</taxon>
        <taxon>Gammaproteobacteria</taxon>
        <taxon>Moraxellales</taxon>
        <taxon>Moraxellaceae</taxon>
        <taxon>Acinetobacter</taxon>
    </lineage>
</organism>
<dbReference type="EMBL" id="FMYL01000004">
    <property type="protein sequence ID" value="SDB90105.1"/>
    <property type="molecule type" value="Genomic_DNA"/>
</dbReference>
<evidence type="ECO:0000313" key="1">
    <source>
        <dbReference type="EMBL" id="SDB90105.1"/>
    </source>
</evidence>
<dbReference type="STRING" id="1219383.SAMN05421733_104103"/>
<protein>
    <recommendedName>
        <fullName evidence="3">DUF2867 domain-containing protein</fullName>
    </recommendedName>
</protein>
<keyword evidence="2" id="KW-1185">Reference proteome</keyword>
<dbReference type="OrthoDB" id="5464833at2"/>
<sequence length="181" mass="21729">MPLNIKYLPVYTYKEEHHLNIKASPEQIMKAVLNYSANDDSLFRYAIALREFPKKLFYKEKRSEILFGLDHFTLLEQLDHQEVIWGLVGQFWKADYGLVNIPDGSSFLEFQHENHAKLTLYFSIQKIDEEYTCLTTETRVFCIDRKALLKFRPYWYLIRPVSGWIRRRLLLQIQKNIQNHI</sequence>
<gene>
    <name evidence="1" type="ORF">SAMN05421733_104103</name>
</gene>
<name>A0A1G6H832_9GAMM</name>